<name>A0ABQ9FBF4_TEGGR</name>
<dbReference type="InterPro" id="IPR036259">
    <property type="entry name" value="MFS_trans_sf"/>
</dbReference>
<keyword evidence="2 5" id="KW-0812">Transmembrane</keyword>
<evidence type="ECO:0000256" key="2">
    <source>
        <dbReference type="ARBA" id="ARBA00022692"/>
    </source>
</evidence>
<evidence type="ECO:0000256" key="5">
    <source>
        <dbReference type="SAM" id="Phobius"/>
    </source>
</evidence>
<sequence>MLRLVNLVCGDTIKASNAIMVFYFGVLVGDVVFGTVIGRKRTFQLTSLLMVIVAFAVALAPEFYSFCVLEFLMGASEHGFYMTCVVLVTHSTCAKLLVLNKEK</sequence>
<reference evidence="6 7" key="1">
    <citation type="submission" date="2022-12" db="EMBL/GenBank/DDBJ databases">
        <title>Chromosome-level genome of Tegillarca granosa.</title>
        <authorList>
            <person name="Kim J."/>
        </authorList>
    </citation>
    <scope>NUCLEOTIDE SEQUENCE [LARGE SCALE GENOMIC DNA]</scope>
    <source>
        <strain evidence="6">Teg-2019</strain>
        <tissue evidence="6">Adductor muscle</tissue>
    </source>
</reference>
<feature type="transmembrane region" description="Helical" evidence="5">
    <location>
        <begin position="45"/>
        <end position="66"/>
    </location>
</feature>
<comment type="subcellular location">
    <subcellularLocation>
        <location evidence="1">Membrane</location>
        <topology evidence="1">Multi-pass membrane protein</topology>
    </subcellularLocation>
</comment>
<proteinExistence type="predicted"/>
<feature type="transmembrane region" description="Helical" evidence="5">
    <location>
        <begin position="78"/>
        <end position="98"/>
    </location>
</feature>
<dbReference type="SUPFAM" id="SSF103473">
    <property type="entry name" value="MFS general substrate transporter"/>
    <property type="match status" value="1"/>
</dbReference>
<gene>
    <name evidence="6" type="ORF">KUTeg_010361</name>
</gene>
<organism evidence="6 7">
    <name type="scientific">Tegillarca granosa</name>
    <name type="common">Malaysian cockle</name>
    <name type="synonym">Anadara granosa</name>
    <dbReference type="NCBI Taxonomy" id="220873"/>
    <lineage>
        <taxon>Eukaryota</taxon>
        <taxon>Metazoa</taxon>
        <taxon>Spiralia</taxon>
        <taxon>Lophotrochozoa</taxon>
        <taxon>Mollusca</taxon>
        <taxon>Bivalvia</taxon>
        <taxon>Autobranchia</taxon>
        <taxon>Pteriomorphia</taxon>
        <taxon>Arcoida</taxon>
        <taxon>Arcoidea</taxon>
        <taxon>Arcidae</taxon>
        <taxon>Tegillarca</taxon>
    </lineage>
</organism>
<evidence type="ECO:0000256" key="1">
    <source>
        <dbReference type="ARBA" id="ARBA00004141"/>
    </source>
</evidence>
<protein>
    <submittedName>
        <fullName evidence="6">Uncharacterized protein</fullName>
    </submittedName>
</protein>
<dbReference type="PANTHER" id="PTHR24064">
    <property type="entry name" value="SOLUTE CARRIER FAMILY 22 MEMBER"/>
    <property type="match status" value="1"/>
</dbReference>
<evidence type="ECO:0000256" key="4">
    <source>
        <dbReference type="ARBA" id="ARBA00023136"/>
    </source>
</evidence>
<feature type="transmembrane region" description="Helical" evidence="5">
    <location>
        <begin position="20"/>
        <end position="38"/>
    </location>
</feature>
<keyword evidence="3 5" id="KW-1133">Transmembrane helix</keyword>
<keyword evidence="7" id="KW-1185">Reference proteome</keyword>
<dbReference type="Proteomes" id="UP001217089">
    <property type="component" value="Unassembled WGS sequence"/>
</dbReference>
<accession>A0ABQ9FBF4</accession>
<evidence type="ECO:0000313" key="6">
    <source>
        <dbReference type="EMBL" id="KAJ8312988.1"/>
    </source>
</evidence>
<comment type="caution">
    <text evidence="6">The sequence shown here is derived from an EMBL/GenBank/DDBJ whole genome shotgun (WGS) entry which is preliminary data.</text>
</comment>
<keyword evidence="4 5" id="KW-0472">Membrane</keyword>
<dbReference type="Gene3D" id="1.20.1250.20">
    <property type="entry name" value="MFS general substrate transporter like domains"/>
    <property type="match status" value="1"/>
</dbReference>
<dbReference type="EMBL" id="JARBDR010000440">
    <property type="protein sequence ID" value="KAJ8312988.1"/>
    <property type="molecule type" value="Genomic_DNA"/>
</dbReference>
<evidence type="ECO:0000256" key="3">
    <source>
        <dbReference type="ARBA" id="ARBA00022989"/>
    </source>
</evidence>
<evidence type="ECO:0000313" key="7">
    <source>
        <dbReference type="Proteomes" id="UP001217089"/>
    </source>
</evidence>